<evidence type="ECO:0000256" key="4">
    <source>
        <dbReference type="ARBA" id="ARBA00023163"/>
    </source>
</evidence>
<dbReference type="Gene3D" id="1.10.10.10">
    <property type="entry name" value="Winged helix-like DNA-binding domain superfamily/Winged helix DNA-binding domain"/>
    <property type="match status" value="1"/>
</dbReference>
<proteinExistence type="predicted"/>
<keyword evidence="2" id="KW-0731">Sigma factor</keyword>
<dbReference type="PROSITE" id="PS00715">
    <property type="entry name" value="SIGMA70_1"/>
    <property type="match status" value="1"/>
</dbReference>
<organism evidence="6 7">
    <name type="scientific">Eshraghiella crossota DSM 2876</name>
    <dbReference type="NCBI Taxonomy" id="511680"/>
    <lineage>
        <taxon>Bacteria</taxon>
        <taxon>Bacillati</taxon>
        <taxon>Bacillota</taxon>
        <taxon>Clostridia</taxon>
        <taxon>Lachnospirales</taxon>
        <taxon>Lachnospiraceae</taxon>
        <taxon>Eshraghiella</taxon>
    </lineage>
</organism>
<evidence type="ECO:0000256" key="2">
    <source>
        <dbReference type="ARBA" id="ARBA00023082"/>
    </source>
</evidence>
<reference evidence="6 7" key="1">
    <citation type="submission" date="2010-02" db="EMBL/GenBank/DDBJ databases">
        <authorList>
            <person name="Weinstock G."/>
            <person name="Sodergren E."/>
            <person name="Clifton S."/>
            <person name="Fulton L."/>
            <person name="Fulton B."/>
            <person name="Courtney L."/>
            <person name="Fronick C."/>
            <person name="Harrison M."/>
            <person name="Strong C."/>
            <person name="Farmer C."/>
            <person name="Delahaunty K."/>
            <person name="Markovic C."/>
            <person name="Hall O."/>
            <person name="Minx P."/>
            <person name="Tomlinson C."/>
            <person name="Mitreva M."/>
            <person name="Nelson J."/>
            <person name="Hou S."/>
            <person name="Wollam A."/>
            <person name="Pepin K.H."/>
            <person name="Johnson M."/>
            <person name="Bhonagiri V."/>
            <person name="Zhang X."/>
            <person name="Suruliraj S."/>
            <person name="Warren W."/>
            <person name="Chinwalla A."/>
            <person name="Mardis E.R."/>
            <person name="Wilson R.K."/>
        </authorList>
    </citation>
    <scope>NUCLEOTIDE SEQUENCE [LARGE SCALE GENOMIC DNA]</scope>
    <source>
        <strain evidence="6 7">DSM 2876</strain>
    </source>
</reference>
<evidence type="ECO:0000313" key="7">
    <source>
        <dbReference type="Proteomes" id="UP000006238"/>
    </source>
</evidence>
<dbReference type="EMBL" id="ABWN01000023">
    <property type="protein sequence ID" value="EFF68906.1"/>
    <property type="molecule type" value="Genomic_DNA"/>
</dbReference>
<accession>D4RYT2</accession>
<dbReference type="Pfam" id="PF08281">
    <property type="entry name" value="Sigma70_r4_2"/>
    <property type="match status" value="1"/>
</dbReference>
<dbReference type="GO" id="GO:0003677">
    <property type="term" value="F:DNA binding"/>
    <property type="evidence" value="ECO:0007669"/>
    <property type="project" value="UniProtKB-KW"/>
</dbReference>
<dbReference type="InterPro" id="IPR016371">
    <property type="entry name" value="RNA_pol_sigma-H_factor"/>
</dbReference>
<protein>
    <submittedName>
        <fullName evidence="6">Putative RNA polymerase sigma-H factor</fullName>
    </submittedName>
</protein>
<dbReference type="InterPro" id="IPR013325">
    <property type="entry name" value="RNA_pol_sigma_r2"/>
</dbReference>
<dbReference type="InterPro" id="IPR007627">
    <property type="entry name" value="RNA_pol_sigma70_r2"/>
</dbReference>
<keyword evidence="3" id="KW-0238">DNA-binding</keyword>
<dbReference type="AlphaFoldDB" id="D4RYT2"/>
<dbReference type="STRING" id="45851.BHV86_05390"/>
<dbReference type="InterPro" id="IPR013249">
    <property type="entry name" value="RNA_pol_sigma70_r4_t2"/>
</dbReference>
<dbReference type="InterPro" id="IPR014284">
    <property type="entry name" value="RNA_pol_sigma-70_dom"/>
</dbReference>
<dbReference type="SUPFAM" id="SSF88659">
    <property type="entry name" value="Sigma3 and sigma4 domains of RNA polymerase sigma factors"/>
    <property type="match status" value="1"/>
</dbReference>
<name>D4RYT2_9FIRM</name>
<dbReference type="GeneID" id="98918868"/>
<comment type="caution">
    <text evidence="6">The sequence shown here is derived from an EMBL/GenBank/DDBJ whole genome shotgun (WGS) entry which is preliminary data.</text>
</comment>
<sequence length="205" mass="23566">MAITDTYKLLSDEELVAKYHSGDEKAADYLIEKYKNLVRKNVRSYYLAGADNEDLLQEGMLGLFKAIRDYNPDRDALFMTFASLCVSRHIRSTITRYNRKKNGPLNCYVSFEETINDNGSDEDIKLVDTLVDGSMKNPEEMIIAKEQVIKIQTCMDNDLSKFEKNVVELYIEGLSYAEIGERLQKPVKSIDNAIQRIRNKILKNC</sequence>
<dbReference type="NCBIfam" id="NF006148">
    <property type="entry name" value="PRK08295.1-5"/>
    <property type="match status" value="1"/>
</dbReference>
<dbReference type="InterPro" id="IPR013324">
    <property type="entry name" value="RNA_pol_sigma_r3/r4-like"/>
</dbReference>
<keyword evidence="7" id="KW-1185">Reference proteome</keyword>
<dbReference type="PANTHER" id="PTHR30385:SF1">
    <property type="entry name" value="RNA POLYMERASE SIGMA-H FACTOR"/>
    <property type="match status" value="1"/>
</dbReference>
<keyword evidence="4" id="KW-0804">Transcription</keyword>
<evidence type="ECO:0000259" key="5">
    <source>
        <dbReference type="PROSITE" id="PS00715"/>
    </source>
</evidence>
<dbReference type="SUPFAM" id="SSF88946">
    <property type="entry name" value="Sigma2 domain of RNA polymerase sigma factors"/>
    <property type="match status" value="1"/>
</dbReference>
<dbReference type="HOGENOM" id="CLU_090333_0_1_9"/>
<dbReference type="RefSeq" id="WP_005602230.1">
    <property type="nucleotide sequence ID" value="NZ_GG663522.1"/>
</dbReference>
<gene>
    <name evidence="6" type="ORF">BUTYVIB_00994</name>
</gene>
<dbReference type="InterPro" id="IPR000943">
    <property type="entry name" value="RNA_pol_sigma70"/>
</dbReference>
<dbReference type="GO" id="GO:0006352">
    <property type="term" value="P:DNA-templated transcription initiation"/>
    <property type="evidence" value="ECO:0007669"/>
    <property type="project" value="InterPro"/>
</dbReference>
<dbReference type="InterPro" id="IPR036388">
    <property type="entry name" value="WH-like_DNA-bd_sf"/>
</dbReference>
<feature type="domain" description="RNA polymerase sigma-70" evidence="5">
    <location>
        <begin position="54"/>
        <end position="67"/>
    </location>
</feature>
<dbReference type="Proteomes" id="UP000006238">
    <property type="component" value="Unassembled WGS sequence"/>
</dbReference>
<dbReference type="Pfam" id="PF04542">
    <property type="entry name" value="Sigma70_r2"/>
    <property type="match status" value="1"/>
</dbReference>
<dbReference type="NCBIfam" id="TIGR02937">
    <property type="entry name" value="sigma70-ECF"/>
    <property type="match status" value="1"/>
</dbReference>
<evidence type="ECO:0000313" key="6">
    <source>
        <dbReference type="EMBL" id="EFF68906.1"/>
    </source>
</evidence>
<keyword evidence="1" id="KW-0805">Transcription regulation</keyword>
<dbReference type="PIRSF" id="PIRSF002939">
    <property type="entry name" value="RNA_polymerase_sigma-H_factor"/>
    <property type="match status" value="1"/>
</dbReference>
<dbReference type="Gene3D" id="1.20.120.1810">
    <property type="match status" value="1"/>
</dbReference>
<dbReference type="eggNOG" id="COG1595">
    <property type="taxonomic scope" value="Bacteria"/>
</dbReference>
<evidence type="ECO:0000256" key="1">
    <source>
        <dbReference type="ARBA" id="ARBA00023015"/>
    </source>
</evidence>
<dbReference type="GO" id="GO:0016987">
    <property type="term" value="F:sigma factor activity"/>
    <property type="evidence" value="ECO:0007669"/>
    <property type="project" value="UniProtKB-KW"/>
</dbReference>
<evidence type="ECO:0000256" key="3">
    <source>
        <dbReference type="ARBA" id="ARBA00023125"/>
    </source>
</evidence>
<dbReference type="PANTHER" id="PTHR30385">
    <property type="entry name" value="SIGMA FACTOR F FLAGELLAR"/>
    <property type="match status" value="1"/>
</dbReference>